<sequence length="102" mass="11438">MPTYLRRTLYVVLGLVGFVLLLVIGVVVALQFPSTQDYVARKAANYLQDKIGTEVRIGKFRTDFKHALNLDGVYVEDQKGTRCCRLVTSASTLTFGRLPSRK</sequence>
<keyword evidence="1" id="KW-0812">Transmembrane</keyword>
<reference evidence="2" key="1">
    <citation type="submission" date="2022-04" db="EMBL/GenBank/DDBJ databases">
        <title>Hymenobacter sp. isolated from the air.</title>
        <authorList>
            <person name="Won M."/>
            <person name="Lee C.-M."/>
            <person name="Woen H.-Y."/>
            <person name="Kwon S.-W."/>
        </authorList>
    </citation>
    <scope>NUCLEOTIDE SEQUENCE</scope>
    <source>
        <strain evidence="2">5420S-77</strain>
    </source>
</reference>
<evidence type="ECO:0008006" key="4">
    <source>
        <dbReference type="Google" id="ProtNLM"/>
    </source>
</evidence>
<dbReference type="Proteomes" id="UP000830401">
    <property type="component" value="Chromosome"/>
</dbReference>
<keyword evidence="1" id="KW-0472">Membrane</keyword>
<keyword evidence="1" id="KW-1133">Transmembrane helix</keyword>
<name>A0ABY4G670_9BACT</name>
<evidence type="ECO:0000256" key="1">
    <source>
        <dbReference type="SAM" id="Phobius"/>
    </source>
</evidence>
<accession>A0ABY4G670</accession>
<keyword evidence="3" id="KW-1185">Reference proteome</keyword>
<evidence type="ECO:0000313" key="3">
    <source>
        <dbReference type="Proteomes" id="UP000830401"/>
    </source>
</evidence>
<evidence type="ECO:0000313" key="2">
    <source>
        <dbReference type="EMBL" id="UOQ66383.1"/>
    </source>
</evidence>
<organism evidence="2 3">
    <name type="scientific">Hymenobacter volaticus</name>
    <dbReference type="NCBI Taxonomy" id="2932254"/>
    <lineage>
        <taxon>Bacteria</taxon>
        <taxon>Pseudomonadati</taxon>
        <taxon>Bacteroidota</taxon>
        <taxon>Cytophagia</taxon>
        <taxon>Cytophagales</taxon>
        <taxon>Hymenobacteraceae</taxon>
        <taxon>Hymenobacter</taxon>
    </lineage>
</organism>
<protein>
    <recommendedName>
        <fullName evidence="4">AsmA family protein</fullName>
    </recommendedName>
</protein>
<dbReference type="EMBL" id="CP095061">
    <property type="protein sequence ID" value="UOQ66383.1"/>
    <property type="molecule type" value="Genomic_DNA"/>
</dbReference>
<gene>
    <name evidence="2" type="ORF">MUN86_00160</name>
</gene>
<feature type="transmembrane region" description="Helical" evidence="1">
    <location>
        <begin position="9"/>
        <end position="32"/>
    </location>
</feature>
<proteinExistence type="predicted"/>
<dbReference type="RefSeq" id="WP_245120436.1">
    <property type="nucleotide sequence ID" value="NZ_CP095061.1"/>
</dbReference>